<dbReference type="RefSeq" id="WP_188364307.1">
    <property type="nucleotide sequence ID" value="NZ_BAABJF010000032.1"/>
</dbReference>
<feature type="domain" description="DUF6438" evidence="2">
    <location>
        <begin position="38"/>
        <end position="116"/>
    </location>
</feature>
<dbReference type="InterPro" id="IPR045497">
    <property type="entry name" value="DUF6438"/>
</dbReference>
<evidence type="ECO:0000256" key="1">
    <source>
        <dbReference type="SAM" id="SignalP"/>
    </source>
</evidence>
<keyword evidence="1" id="KW-0732">Signal</keyword>
<dbReference type="EMBL" id="BMEO01000002">
    <property type="protein sequence ID" value="GGF88593.1"/>
    <property type="molecule type" value="Genomic_DNA"/>
</dbReference>
<dbReference type="Proteomes" id="UP000605253">
    <property type="component" value="Unassembled WGS sequence"/>
</dbReference>
<keyword evidence="4" id="KW-1185">Reference proteome</keyword>
<reference evidence="3" key="1">
    <citation type="journal article" date="2014" name="Int. J. Syst. Evol. Microbiol.">
        <title>Complete genome sequence of Corynebacterium casei LMG S-19264T (=DSM 44701T), isolated from a smear-ripened cheese.</title>
        <authorList>
            <consortium name="US DOE Joint Genome Institute (JGI-PGF)"/>
            <person name="Walter F."/>
            <person name="Albersmeier A."/>
            <person name="Kalinowski J."/>
            <person name="Ruckert C."/>
        </authorList>
    </citation>
    <scope>NUCLEOTIDE SEQUENCE</scope>
    <source>
        <strain evidence="3">CGMCC 1.12181</strain>
    </source>
</reference>
<name>A0A917CJP3_9GAMM</name>
<sequence>MTTYIIQKPVLSILLLMLISLNAFSQDYDGVLDEDVFIKLEYSGCYQGSYCPRFDITISGSGLVIYEGRNDVAKMGVVQKRIDRQKVADLLTQIFQLRFFEREDESSNCPDTVITIDGGNYEESGGVCFASSHGPFTDILVKFGHKSRKVDLEHYFSDDYVEISEAIIETAGVESLIVEKKTSD</sequence>
<reference evidence="3" key="2">
    <citation type="submission" date="2020-09" db="EMBL/GenBank/DDBJ databases">
        <authorList>
            <person name="Sun Q."/>
            <person name="Zhou Y."/>
        </authorList>
    </citation>
    <scope>NUCLEOTIDE SEQUENCE</scope>
    <source>
        <strain evidence="3">CGMCC 1.12181</strain>
    </source>
</reference>
<proteinExistence type="predicted"/>
<dbReference type="AlphaFoldDB" id="A0A917CJP3"/>
<organism evidence="3 4">
    <name type="scientific">Marinicella pacifica</name>
    <dbReference type="NCBI Taxonomy" id="1171543"/>
    <lineage>
        <taxon>Bacteria</taxon>
        <taxon>Pseudomonadati</taxon>
        <taxon>Pseudomonadota</taxon>
        <taxon>Gammaproteobacteria</taxon>
        <taxon>Lysobacterales</taxon>
        <taxon>Marinicellaceae</taxon>
        <taxon>Marinicella</taxon>
    </lineage>
</organism>
<feature type="chain" id="PRO_5037825521" description="DUF6438 domain-containing protein" evidence="1">
    <location>
        <begin position="26"/>
        <end position="184"/>
    </location>
</feature>
<feature type="signal peptide" evidence="1">
    <location>
        <begin position="1"/>
        <end position="25"/>
    </location>
</feature>
<evidence type="ECO:0000313" key="4">
    <source>
        <dbReference type="Proteomes" id="UP000605253"/>
    </source>
</evidence>
<comment type="caution">
    <text evidence="3">The sequence shown here is derived from an EMBL/GenBank/DDBJ whole genome shotgun (WGS) entry which is preliminary data.</text>
</comment>
<protein>
    <recommendedName>
        <fullName evidence="2">DUF6438 domain-containing protein</fullName>
    </recommendedName>
</protein>
<dbReference type="Pfam" id="PF20033">
    <property type="entry name" value="DUF6438"/>
    <property type="match status" value="1"/>
</dbReference>
<gene>
    <name evidence="3" type="ORF">GCM10011365_07190</name>
</gene>
<evidence type="ECO:0000313" key="3">
    <source>
        <dbReference type="EMBL" id="GGF88593.1"/>
    </source>
</evidence>
<evidence type="ECO:0000259" key="2">
    <source>
        <dbReference type="Pfam" id="PF20033"/>
    </source>
</evidence>
<accession>A0A917CJP3</accession>